<dbReference type="RefSeq" id="WP_199390194.1">
    <property type="nucleotide sequence ID" value="NZ_JAEMHL010000009.1"/>
</dbReference>
<proteinExistence type="predicted"/>
<dbReference type="Pfam" id="PF11006">
    <property type="entry name" value="DUF2845"/>
    <property type="match status" value="2"/>
</dbReference>
<sequence length="199" mass="22176">MLGSAGLKLWVVVATLGVCSSFTVPAHGAACREEVVIGQPMAEVAAQCPQPTLKEHRDLWEERFEGKKTTRSTTSYDEWIFDTGPQEFMLSLVFLNGKLTEVRNLGYGSMRDPMMPECRNGEGLALGDTIVDAYLKCGEPLAREKRGDKMVVSVEGEVTKRTSMAIEEWTYRYGPDLPGYTLRFENGVATDIRPREFGK</sequence>
<dbReference type="Proteomes" id="UP000614714">
    <property type="component" value="Unassembled WGS sequence"/>
</dbReference>
<reference evidence="1 2" key="1">
    <citation type="submission" date="2020-12" db="EMBL/GenBank/DDBJ databases">
        <title>Geomonas sp. Red421, isolated from paddy soil.</title>
        <authorList>
            <person name="Xu Z."/>
            <person name="Zhang Z."/>
            <person name="Masuda Y."/>
            <person name="Itoh H."/>
            <person name="Senoo K."/>
        </authorList>
    </citation>
    <scope>NUCLEOTIDE SEQUENCE [LARGE SCALE GENOMIC DNA]</scope>
    <source>
        <strain evidence="1 2">Red421</strain>
    </source>
</reference>
<keyword evidence="2" id="KW-1185">Reference proteome</keyword>
<name>A0ABS0YHA9_9BACT</name>
<dbReference type="EMBL" id="JAEMHL010000009">
    <property type="protein sequence ID" value="MBJ6751718.1"/>
    <property type="molecule type" value="Genomic_DNA"/>
</dbReference>
<protein>
    <submittedName>
        <fullName evidence="1">DUF2845 domain-containing protein</fullName>
    </submittedName>
</protein>
<dbReference type="InterPro" id="IPR021268">
    <property type="entry name" value="DUF2845"/>
</dbReference>
<organism evidence="1 2">
    <name type="scientific">Geomonas anaerohicana</name>
    <dbReference type="NCBI Taxonomy" id="2798583"/>
    <lineage>
        <taxon>Bacteria</taxon>
        <taxon>Pseudomonadati</taxon>
        <taxon>Thermodesulfobacteriota</taxon>
        <taxon>Desulfuromonadia</taxon>
        <taxon>Geobacterales</taxon>
        <taxon>Geobacteraceae</taxon>
        <taxon>Geomonas</taxon>
    </lineage>
</organism>
<gene>
    <name evidence="1" type="ORF">JFN91_15990</name>
</gene>
<comment type="caution">
    <text evidence="1">The sequence shown here is derived from an EMBL/GenBank/DDBJ whole genome shotgun (WGS) entry which is preliminary data.</text>
</comment>
<accession>A0ABS0YHA9</accession>
<evidence type="ECO:0000313" key="2">
    <source>
        <dbReference type="Proteomes" id="UP000614714"/>
    </source>
</evidence>
<evidence type="ECO:0000313" key="1">
    <source>
        <dbReference type="EMBL" id="MBJ6751718.1"/>
    </source>
</evidence>